<comment type="similarity">
    <text evidence="2">Belongs to the metallo-dependent hydrolases superfamily. Adenosine and AMP deaminases family.</text>
</comment>
<dbReference type="Pfam" id="PF00962">
    <property type="entry name" value="A_deaminase"/>
    <property type="match status" value="1"/>
</dbReference>
<dbReference type="GO" id="GO:0046872">
    <property type="term" value="F:metal ion binding"/>
    <property type="evidence" value="ECO:0007669"/>
    <property type="project" value="UniProtKB-KW"/>
</dbReference>
<evidence type="ECO:0000256" key="7">
    <source>
        <dbReference type="ARBA" id="ARBA00048787"/>
    </source>
</evidence>
<dbReference type="EMBL" id="JANIEX010000163">
    <property type="protein sequence ID" value="KAJ3571964.1"/>
    <property type="molecule type" value="Genomic_DNA"/>
</dbReference>
<dbReference type="GO" id="GO:0006154">
    <property type="term" value="P:adenosine catabolic process"/>
    <property type="evidence" value="ECO:0007669"/>
    <property type="project" value="TreeGrafter"/>
</dbReference>
<dbReference type="SUPFAM" id="SSF51556">
    <property type="entry name" value="Metallo-dependent hydrolases"/>
    <property type="match status" value="1"/>
</dbReference>
<dbReference type="Proteomes" id="UP001213000">
    <property type="component" value="Unassembled WGS sequence"/>
</dbReference>
<dbReference type="GO" id="GO:0009117">
    <property type="term" value="P:nucleotide metabolic process"/>
    <property type="evidence" value="ECO:0007669"/>
    <property type="project" value="UniProtKB-KW"/>
</dbReference>
<keyword evidence="5" id="KW-0862">Zinc</keyword>
<evidence type="ECO:0000256" key="2">
    <source>
        <dbReference type="ARBA" id="ARBA00006676"/>
    </source>
</evidence>
<name>A0AAD5VZ62_9AGAR</name>
<dbReference type="InterPro" id="IPR032466">
    <property type="entry name" value="Metal_Hydrolase"/>
</dbReference>
<keyword evidence="4" id="KW-0378">Hydrolase</keyword>
<dbReference type="InterPro" id="IPR006330">
    <property type="entry name" value="Ado/ade_deaminase"/>
</dbReference>
<comment type="catalytic activity">
    <reaction evidence="7">
        <text>N(6)-methyl-AMP + H2O + H(+) = IMP + methylamine</text>
        <dbReference type="Rhea" id="RHEA:16001"/>
        <dbReference type="ChEBI" id="CHEBI:15377"/>
        <dbReference type="ChEBI" id="CHEBI:15378"/>
        <dbReference type="ChEBI" id="CHEBI:58053"/>
        <dbReference type="ChEBI" id="CHEBI:59338"/>
        <dbReference type="ChEBI" id="CHEBI:144842"/>
    </reaction>
    <physiologicalReaction direction="left-to-right" evidence="7">
        <dbReference type="Rhea" id="RHEA:16002"/>
    </physiologicalReaction>
</comment>
<evidence type="ECO:0000313" key="9">
    <source>
        <dbReference type="EMBL" id="KAJ3571964.1"/>
    </source>
</evidence>
<feature type="domain" description="Adenosine deaminase" evidence="8">
    <location>
        <begin position="27"/>
        <end position="245"/>
    </location>
</feature>
<dbReference type="PANTHER" id="PTHR11409:SF42">
    <property type="entry name" value="ADENOSINE DEAMINASE-LIKE PROTEIN"/>
    <property type="match status" value="1"/>
</dbReference>
<evidence type="ECO:0000259" key="8">
    <source>
        <dbReference type="Pfam" id="PF00962"/>
    </source>
</evidence>
<evidence type="ECO:0000256" key="1">
    <source>
        <dbReference type="ARBA" id="ARBA00001947"/>
    </source>
</evidence>
<dbReference type="AlphaFoldDB" id="A0AAD5VZ62"/>
<evidence type="ECO:0000256" key="4">
    <source>
        <dbReference type="ARBA" id="ARBA00022801"/>
    </source>
</evidence>
<accession>A0AAD5VZ62</accession>
<reference evidence="9" key="1">
    <citation type="submission" date="2022-07" db="EMBL/GenBank/DDBJ databases">
        <title>Genome Sequence of Leucocoprinus birnbaumii.</title>
        <authorList>
            <person name="Buettner E."/>
        </authorList>
    </citation>
    <scope>NUCLEOTIDE SEQUENCE</scope>
    <source>
        <strain evidence="9">VT141</strain>
    </source>
</reference>
<dbReference type="PANTHER" id="PTHR11409">
    <property type="entry name" value="ADENOSINE DEAMINASE"/>
    <property type="match status" value="1"/>
</dbReference>
<evidence type="ECO:0000256" key="6">
    <source>
        <dbReference type="ARBA" id="ARBA00023080"/>
    </source>
</evidence>
<dbReference type="GO" id="GO:0046103">
    <property type="term" value="P:inosine biosynthetic process"/>
    <property type="evidence" value="ECO:0007669"/>
    <property type="project" value="TreeGrafter"/>
</dbReference>
<evidence type="ECO:0000313" key="10">
    <source>
        <dbReference type="Proteomes" id="UP001213000"/>
    </source>
</evidence>
<dbReference type="GO" id="GO:0004000">
    <property type="term" value="F:adenosine deaminase activity"/>
    <property type="evidence" value="ECO:0007669"/>
    <property type="project" value="TreeGrafter"/>
</dbReference>
<evidence type="ECO:0000256" key="5">
    <source>
        <dbReference type="ARBA" id="ARBA00022833"/>
    </source>
</evidence>
<proteinExistence type="inferred from homology"/>
<dbReference type="Gene3D" id="3.20.20.140">
    <property type="entry name" value="Metal-dependent hydrolases"/>
    <property type="match status" value="1"/>
</dbReference>
<dbReference type="InterPro" id="IPR001365">
    <property type="entry name" value="A_deaminase_dom"/>
</dbReference>
<gene>
    <name evidence="9" type="ORF">NP233_g3406</name>
</gene>
<comment type="cofactor">
    <cofactor evidence="1">
        <name>Zn(2+)</name>
        <dbReference type="ChEBI" id="CHEBI:29105"/>
    </cofactor>
</comment>
<evidence type="ECO:0000256" key="3">
    <source>
        <dbReference type="ARBA" id="ARBA00022723"/>
    </source>
</evidence>
<protein>
    <recommendedName>
        <fullName evidence="8">Adenosine deaminase domain-containing protein</fullName>
    </recommendedName>
</protein>
<keyword evidence="10" id="KW-1185">Reference proteome</keyword>
<sequence length="255" mass="28126">MSEIAGPGLQAISSLTPAQVQFIRSLPKAELHAHLNGSIPLSILQDLASTYVPSASETTVSNEVVQDGLEKLKAGVILNEIGDFFRLFPAIYALTSTPDALERVTRGVLDTFLLPNEHGSEPECSYIELRTTPRETPHMTREIYLRTVIATAEEYLQKLPPLPESLVHASAKRRVGIIASLDRKMSQEIMNEVVDIVIRLKQEGLDIVGVDLCGDPRAGDAREWKDIFKKVRMAGLGLTLHISEVPDLLTRIILL</sequence>
<organism evidence="9 10">
    <name type="scientific">Leucocoprinus birnbaumii</name>
    <dbReference type="NCBI Taxonomy" id="56174"/>
    <lineage>
        <taxon>Eukaryota</taxon>
        <taxon>Fungi</taxon>
        <taxon>Dikarya</taxon>
        <taxon>Basidiomycota</taxon>
        <taxon>Agaricomycotina</taxon>
        <taxon>Agaricomycetes</taxon>
        <taxon>Agaricomycetidae</taxon>
        <taxon>Agaricales</taxon>
        <taxon>Agaricineae</taxon>
        <taxon>Agaricaceae</taxon>
        <taxon>Leucocoprinus</taxon>
    </lineage>
</organism>
<keyword evidence="3" id="KW-0479">Metal-binding</keyword>
<keyword evidence="6" id="KW-0546">Nucleotide metabolism</keyword>
<comment type="caution">
    <text evidence="9">The sequence shown here is derived from an EMBL/GenBank/DDBJ whole genome shotgun (WGS) entry which is preliminary data.</text>
</comment>